<gene>
    <name evidence="8" type="ORF">CBOVIS_LOCUS987</name>
</gene>
<dbReference type="InterPro" id="IPR008993">
    <property type="entry name" value="TIMP-like_OB-fold"/>
</dbReference>
<keyword evidence="4" id="KW-0479">Metal-binding</keyword>
<protein>
    <recommendedName>
        <fullName evidence="7">NTR domain-containing protein</fullName>
    </recommendedName>
</protein>
<keyword evidence="2" id="KW-0964">Secreted</keyword>
<dbReference type="SMART" id="SM00206">
    <property type="entry name" value="NTR"/>
    <property type="match status" value="1"/>
</dbReference>
<sequence length="156" mass="17268">MFNLSAIFLLALVAVCLACKCKEQTTKESFCNAHWVSHVKIHVRVGKQGLPQGSARKGLNNLKYTVEHKKIFKKPANMTSLPDEIFTPSEAPACGLKITAGKEYLLAGRVESPGALYTVLCGQVLPDKREAAQYENVLEWQNVPQILAQQLENIKC</sequence>
<organism evidence="8 9">
    <name type="scientific">Caenorhabditis bovis</name>
    <dbReference type="NCBI Taxonomy" id="2654633"/>
    <lineage>
        <taxon>Eukaryota</taxon>
        <taxon>Metazoa</taxon>
        <taxon>Ecdysozoa</taxon>
        <taxon>Nematoda</taxon>
        <taxon>Chromadorea</taxon>
        <taxon>Rhabditida</taxon>
        <taxon>Rhabditina</taxon>
        <taxon>Rhabditomorpha</taxon>
        <taxon>Rhabditoidea</taxon>
        <taxon>Rhabditidae</taxon>
        <taxon>Peloderinae</taxon>
        <taxon>Caenorhabditis</taxon>
    </lineage>
</organism>
<dbReference type="OrthoDB" id="5824612at2759"/>
<feature type="signal peptide" evidence="6">
    <location>
        <begin position="1"/>
        <end position="18"/>
    </location>
</feature>
<dbReference type="PANTHER" id="PTHR11844">
    <property type="entry name" value="METALLOPROTEASE INHIBITOR"/>
    <property type="match status" value="1"/>
</dbReference>
<evidence type="ECO:0000259" key="7">
    <source>
        <dbReference type="PROSITE" id="PS50189"/>
    </source>
</evidence>
<dbReference type="GO" id="GO:0046872">
    <property type="term" value="F:metal ion binding"/>
    <property type="evidence" value="ECO:0007669"/>
    <property type="project" value="UniProtKB-KW"/>
</dbReference>
<keyword evidence="6" id="KW-0732">Signal</keyword>
<dbReference type="FunFam" id="2.40.50.120:FF:000024">
    <property type="entry name" value="Putative metalloproteinase inhibitor tag-225"/>
    <property type="match status" value="1"/>
</dbReference>
<feature type="binding site" evidence="4">
    <location>
        <position position="19"/>
    </location>
    <ligand>
        <name>Zn(2+)</name>
        <dbReference type="ChEBI" id="CHEBI:29105"/>
        <note>ligand shared with metalloproteinase partner</note>
    </ligand>
</feature>
<dbReference type="GO" id="GO:0051045">
    <property type="term" value="P:negative regulation of membrane protein ectodomain proteolysis"/>
    <property type="evidence" value="ECO:0007669"/>
    <property type="project" value="TreeGrafter"/>
</dbReference>
<evidence type="ECO:0000256" key="2">
    <source>
        <dbReference type="ARBA" id="ARBA00022525"/>
    </source>
</evidence>
<dbReference type="InterPro" id="IPR001820">
    <property type="entry name" value="TIMP"/>
</dbReference>
<evidence type="ECO:0000256" key="3">
    <source>
        <dbReference type="ARBA" id="ARBA00023157"/>
    </source>
</evidence>
<feature type="chain" id="PRO_5035750606" description="NTR domain-containing protein" evidence="6">
    <location>
        <begin position="19"/>
        <end position="156"/>
    </location>
</feature>
<dbReference type="PROSITE" id="PS50189">
    <property type="entry name" value="NTR"/>
    <property type="match status" value="1"/>
</dbReference>
<dbReference type="GO" id="GO:0031012">
    <property type="term" value="C:extracellular matrix"/>
    <property type="evidence" value="ECO:0007669"/>
    <property type="project" value="TreeGrafter"/>
</dbReference>
<evidence type="ECO:0000256" key="4">
    <source>
        <dbReference type="PIRSR" id="PIRSR601820-1"/>
    </source>
</evidence>
<dbReference type="AlphaFoldDB" id="A0A8S1E1Y8"/>
<dbReference type="Pfam" id="PF00965">
    <property type="entry name" value="TIMP"/>
    <property type="match status" value="1"/>
</dbReference>
<proteinExistence type="predicted"/>
<evidence type="ECO:0000256" key="6">
    <source>
        <dbReference type="SAM" id="SignalP"/>
    </source>
</evidence>
<dbReference type="SUPFAM" id="SSF50242">
    <property type="entry name" value="TIMP-like"/>
    <property type="match status" value="1"/>
</dbReference>
<dbReference type="Proteomes" id="UP000494206">
    <property type="component" value="Unassembled WGS sequence"/>
</dbReference>
<keyword evidence="4" id="KW-0862">Zinc</keyword>
<reference evidence="8 9" key="1">
    <citation type="submission" date="2020-04" db="EMBL/GenBank/DDBJ databases">
        <authorList>
            <person name="Laetsch R D."/>
            <person name="Stevens L."/>
            <person name="Kumar S."/>
            <person name="Blaxter L. M."/>
        </authorList>
    </citation>
    <scope>NUCLEOTIDE SEQUENCE [LARGE SCALE GENOMIC DNA]</scope>
</reference>
<feature type="domain" description="NTR" evidence="7">
    <location>
        <begin position="19"/>
        <end position="156"/>
    </location>
</feature>
<dbReference type="Gene3D" id="2.40.50.120">
    <property type="match status" value="1"/>
</dbReference>
<dbReference type="PANTHER" id="PTHR11844:SF29">
    <property type="entry name" value="METALLOPROTEINASE INHIBITOR TAG-225-RELATED"/>
    <property type="match status" value="1"/>
</dbReference>
<evidence type="ECO:0000313" key="8">
    <source>
        <dbReference type="EMBL" id="CAB3397599.1"/>
    </source>
</evidence>
<evidence type="ECO:0000256" key="1">
    <source>
        <dbReference type="ARBA" id="ARBA00004613"/>
    </source>
</evidence>
<comment type="subcellular location">
    <subcellularLocation>
        <location evidence="1">Secreted</location>
    </subcellularLocation>
</comment>
<accession>A0A8S1E1Y8</accession>
<feature type="disulfide bond" evidence="5">
    <location>
        <begin position="21"/>
        <end position="121"/>
    </location>
</feature>
<keyword evidence="9" id="KW-1185">Reference proteome</keyword>
<name>A0A8S1E1Y8_9PELO</name>
<dbReference type="InterPro" id="IPR001134">
    <property type="entry name" value="Netrin_domain"/>
</dbReference>
<dbReference type="CDD" id="cd03577">
    <property type="entry name" value="NTR_TIMP_like"/>
    <property type="match status" value="1"/>
</dbReference>
<dbReference type="GO" id="GO:0008191">
    <property type="term" value="F:metalloendopeptidase inhibitor activity"/>
    <property type="evidence" value="ECO:0007669"/>
    <property type="project" value="InterPro"/>
</dbReference>
<evidence type="ECO:0000256" key="5">
    <source>
        <dbReference type="PIRSR" id="PIRSR601820-3"/>
    </source>
</evidence>
<comment type="caution">
    <text evidence="8">The sequence shown here is derived from an EMBL/GenBank/DDBJ whole genome shotgun (WGS) entry which is preliminary data.</text>
</comment>
<dbReference type="GO" id="GO:0002020">
    <property type="term" value="F:protease binding"/>
    <property type="evidence" value="ECO:0007669"/>
    <property type="project" value="TreeGrafter"/>
</dbReference>
<keyword evidence="3 5" id="KW-1015">Disulfide bond</keyword>
<evidence type="ECO:0000313" key="9">
    <source>
        <dbReference type="Proteomes" id="UP000494206"/>
    </source>
</evidence>
<dbReference type="GO" id="GO:0005615">
    <property type="term" value="C:extracellular space"/>
    <property type="evidence" value="ECO:0007669"/>
    <property type="project" value="TreeGrafter"/>
</dbReference>
<feature type="disulfide bond" evidence="5">
    <location>
        <begin position="19"/>
        <end position="94"/>
    </location>
</feature>
<dbReference type="EMBL" id="CADEPM010000001">
    <property type="protein sequence ID" value="CAB3397599.1"/>
    <property type="molecule type" value="Genomic_DNA"/>
</dbReference>